<keyword evidence="2" id="KW-1185">Reference proteome</keyword>
<dbReference type="InterPro" id="IPR036291">
    <property type="entry name" value="NAD(P)-bd_dom_sf"/>
</dbReference>
<evidence type="ECO:0000313" key="1">
    <source>
        <dbReference type="EMBL" id="KAK3669606.1"/>
    </source>
</evidence>
<gene>
    <name evidence="1" type="ORF">LTR78_010544</name>
</gene>
<proteinExistence type="predicted"/>
<dbReference type="EMBL" id="JAUTXT010000078">
    <property type="protein sequence ID" value="KAK3669606.1"/>
    <property type="molecule type" value="Genomic_DNA"/>
</dbReference>
<comment type="caution">
    <text evidence="1">The sequence shown here is derived from an EMBL/GenBank/DDBJ whole genome shotgun (WGS) entry which is preliminary data.</text>
</comment>
<name>A0AAE0WF17_9PEZI</name>
<evidence type="ECO:0000313" key="2">
    <source>
        <dbReference type="Proteomes" id="UP001274830"/>
    </source>
</evidence>
<dbReference type="SUPFAM" id="SSF51735">
    <property type="entry name" value="NAD(P)-binding Rossmann-fold domains"/>
    <property type="match status" value="1"/>
</dbReference>
<protein>
    <submittedName>
        <fullName evidence="1">Uncharacterized protein</fullName>
    </submittedName>
</protein>
<sequence>MPGMSAYSTSKLAGHRYMEYLATEYDQLRTFTMLPGIVKTDLADPKFYEYAQDEAEQTGALALYLASPRADYLKGSLTSINWDLAEMEARKSDIEQGILKLIWMPVLPASGGSGI</sequence>
<reference evidence="1" key="1">
    <citation type="submission" date="2023-07" db="EMBL/GenBank/DDBJ databases">
        <title>Black Yeasts Isolated from many extreme environments.</title>
        <authorList>
            <person name="Coleine C."/>
            <person name="Stajich J.E."/>
            <person name="Selbmann L."/>
        </authorList>
    </citation>
    <scope>NUCLEOTIDE SEQUENCE</scope>
    <source>
        <strain evidence="1">CCFEE 5485</strain>
    </source>
</reference>
<accession>A0AAE0WF17</accession>
<dbReference type="Proteomes" id="UP001274830">
    <property type="component" value="Unassembled WGS sequence"/>
</dbReference>
<dbReference type="AlphaFoldDB" id="A0AAE0WF17"/>
<organism evidence="1 2">
    <name type="scientific">Recurvomyces mirabilis</name>
    <dbReference type="NCBI Taxonomy" id="574656"/>
    <lineage>
        <taxon>Eukaryota</taxon>
        <taxon>Fungi</taxon>
        <taxon>Dikarya</taxon>
        <taxon>Ascomycota</taxon>
        <taxon>Pezizomycotina</taxon>
        <taxon>Dothideomycetes</taxon>
        <taxon>Dothideomycetidae</taxon>
        <taxon>Mycosphaerellales</taxon>
        <taxon>Teratosphaeriaceae</taxon>
        <taxon>Recurvomyces</taxon>
    </lineage>
</organism>
<dbReference type="Gene3D" id="3.40.50.720">
    <property type="entry name" value="NAD(P)-binding Rossmann-like Domain"/>
    <property type="match status" value="1"/>
</dbReference>